<evidence type="ECO:0000256" key="1">
    <source>
        <dbReference type="SAM" id="MobiDB-lite"/>
    </source>
</evidence>
<name>A0ABP8ZK25_9ACTN</name>
<sequence length="386" mass="42047">MANTEGRQLSPAQTADRAGTAVRSRLRQWLTDPIAAQTDSVSIGLHPPTERLVAVDPDAARAWVRLWQNYTGPGVVGWEPRRWPSFGTQDVPVRLRLTGVEEICRSAGAGARWQRLRTRRDALAALAAADHFPAVVAKNVKRWESLSDIDFTRLLATASWLLTHPDSGLLIRQLPIEGVDTKWLAAHRGLVDSLVLGATGSTDLGIRTLPPLYEIALLDDAILPGMPRVFAATIDSLAALPVAPSRVVILENREGVHALPPIADTIALHGGGNAVTSMAHFGWLADADADVVYWGDLDTHGFVILDRLRRRLPHVRSLLMDPATFQRWTHLAIPEPAPATEAPTILTATEQQALADVRAASLRLEQERIPWAYVLERLAAAGLAPT</sequence>
<feature type="domain" description="Wadjet protein JetD C-terminal" evidence="2">
    <location>
        <begin position="210"/>
        <end position="377"/>
    </location>
</feature>
<feature type="domain" description="DUF3322" evidence="3">
    <location>
        <begin position="41"/>
        <end position="195"/>
    </location>
</feature>
<dbReference type="InterPro" id="IPR024534">
    <property type="entry name" value="JetD_C"/>
</dbReference>
<dbReference type="RefSeq" id="WP_345314387.1">
    <property type="nucleotide sequence ID" value="NZ_BAABIE010000023.1"/>
</dbReference>
<dbReference type="EMBL" id="BAABIE010000023">
    <property type="protein sequence ID" value="GAA4758413.1"/>
    <property type="molecule type" value="Genomic_DNA"/>
</dbReference>
<accession>A0ABP8ZK25</accession>
<dbReference type="InterPro" id="IPR014544">
    <property type="entry name" value="UCP028408"/>
</dbReference>
<organism evidence="4 5">
    <name type="scientific">Gordonia alkaliphila</name>
    <dbReference type="NCBI Taxonomy" id="1053547"/>
    <lineage>
        <taxon>Bacteria</taxon>
        <taxon>Bacillati</taxon>
        <taxon>Actinomycetota</taxon>
        <taxon>Actinomycetes</taxon>
        <taxon>Mycobacteriales</taxon>
        <taxon>Gordoniaceae</taxon>
        <taxon>Gordonia</taxon>
    </lineage>
</organism>
<dbReference type="Pfam" id="PF09983">
    <property type="entry name" value="JetD_C"/>
    <property type="match status" value="1"/>
</dbReference>
<gene>
    <name evidence="4" type="ORF">GCM10023217_33600</name>
</gene>
<feature type="compositionally biased region" description="Polar residues" evidence="1">
    <location>
        <begin position="1"/>
        <end position="13"/>
    </location>
</feature>
<comment type="caution">
    <text evidence="4">The sequence shown here is derived from an EMBL/GenBank/DDBJ whole genome shotgun (WGS) entry which is preliminary data.</text>
</comment>
<dbReference type="Pfam" id="PF11795">
    <property type="entry name" value="DUF3322"/>
    <property type="match status" value="1"/>
</dbReference>
<protein>
    <submittedName>
        <fullName evidence="4">DUF2220 family protein</fullName>
    </submittedName>
</protein>
<evidence type="ECO:0000313" key="5">
    <source>
        <dbReference type="Proteomes" id="UP001500822"/>
    </source>
</evidence>
<proteinExistence type="predicted"/>
<evidence type="ECO:0000259" key="3">
    <source>
        <dbReference type="Pfam" id="PF11795"/>
    </source>
</evidence>
<dbReference type="InterPro" id="IPR024537">
    <property type="entry name" value="DUF3322"/>
</dbReference>
<dbReference type="Proteomes" id="UP001500822">
    <property type="component" value="Unassembled WGS sequence"/>
</dbReference>
<feature type="region of interest" description="Disordered" evidence="1">
    <location>
        <begin position="1"/>
        <end position="20"/>
    </location>
</feature>
<evidence type="ECO:0000259" key="2">
    <source>
        <dbReference type="Pfam" id="PF09983"/>
    </source>
</evidence>
<dbReference type="PIRSF" id="PIRSF028408">
    <property type="entry name" value="UCP028408"/>
    <property type="match status" value="1"/>
</dbReference>
<keyword evidence="5" id="KW-1185">Reference proteome</keyword>
<evidence type="ECO:0000313" key="4">
    <source>
        <dbReference type="EMBL" id="GAA4758413.1"/>
    </source>
</evidence>
<reference evidence="5" key="1">
    <citation type="journal article" date="2019" name="Int. J. Syst. Evol. Microbiol.">
        <title>The Global Catalogue of Microorganisms (GCM) 10K type strain sequencing project: providing services to taxonomists for standard genome sequencing and annotation.</title>
        <authorList>
            <consortium name="The Broad Institute Genomics Platform"/>
            <consortium name="The Broad Institute Genome Sequencing Center for Infectious Disease"/>
            <person name="Wu L."/>
            <person name="Ma J."/>
        </authorList>
    </citation>
    <scope>NUCLEOTIDE SEQUENCE [LARGE SCALE GENOMIC DNA]</scope>
    <source>
        <strain evidence="5">JCM 18077</strain>
    </source>
</reference>